<organism evidence="1 2">
    <name type="scientific">Sodiomyces alkalinus (strain CBS 110278 / VKM F-3762 / F11)</name>
    <name type="common">Alkaliphilic filamentous fungus</name>
    <dbReference type="NCBI Taxonomy" id="1314773"/>
    <lineage>
        <taxon>Eukaryota</taxon>
        <taxon>Fungi</taxon>
        <taxon>Dikarya</taxon>
        <taxon>Ascomycota</taxon>
        <taxon>Pezizomycotina</taxon>
        <taxon>Sordariomycetes</taxon>
        <taxon>Hypocreomycetidae</taxon>
        <taxon>Glomerellales</taxon>
        <taxon>Plectosphaerellaceae</taxon>
        <taxon>Sodiomyces</taxon>
    </lineage>
</organism>
<dbReference type="Proteomes" id="UP000272025">
    <property type="component" value="Unassembled WGS sequence"/>
</dbReference>
<sequence>MRAYYWGARPCASPRRGGRSCLSEASQPSCTTLTSNLTRLPLYRPATISPTAIADKISHVFLISVAGFLRSVISVANISLSARIPNLHMYWHLLESCQHINKVRKRCVCALKKSKRYSAEMSNYEVKGGEIDVDISVGSTLSVYRNGVSHTPIRWL</sequence>
<accession>A0A3N2PU60</accession>
<protein>
    <submittedName>
        <fullName evidence="1">Uncharacterized protein</fullName>
    </submittedName>
</protein>
<dbReference type="GeneID" id="39575527"/>
<name>A0A3N2PU60_SODAK</name>
<evidence type="ECO:0000313" key="1">
    <source>
        <dbReference type="EMBL" id="ROT38058.1"/>
    </source>
</evidence>
<dbReference type="AlphaFoldDB" id="A0A3N2PU60"/>
<dbReference type="RefSeq" id="XP_028465864.1">
    <property type="nucleotide sequence ID" value="XM_028607049.1"/>
</dbReference>
<evidence type="ECO:0000313" key="2">
    <source>
        <dbReference type="Proteomes" id="UP000272025"/>
    </source>
</evidence>
<proteinExistence type="predicted"/>
<dbReference type="EMBL" id="ML119056">
    <property type="protein sequence ID" value="ROT38058.1"/>
    <property type="molecule type" value="Genomic_DNA"/>
</dbReference>
<gene>
    <name evidence="1" type="ORF">SODALDRAFT_180544</name>
</gene>
<keyword evidence="2" id="KW-1185">Reference proteome</keyword>
<reference evidence="1 2" key="1">
    <citation type="journal article" date="2018" name="Mol. Ecol.">
        <title>The obligate alkalophilic soda-lake fungus Sodiomyces alkalinus has shifted to a protein diet.</title>
        <authorList>
            <person name="Grum-Grzhimaylo A.A."/>
            <person name="Falkoski D.L."/>
            <person name="van den Heuvel J."/>
            <person name="Valero-Jimenez C.A."/>
            <person name="Min B."/>
            <person name="Choi I.G."/>
            <person name="Lipzen A."/>
            <person name="Daum C.G."/>
            <person name="Aanen D.K."/>
            <person name="Tsang A."/>
            <person name="Henrissat B."/>
            <person name="Bilanenko E.N."/>
            <person name="de Vries R.P."/>
            <person name="van Kan J.A.L."/>
            <person name="Grigoriev I.V."/>
            <person name="Debets A.J.M."/>
        </authorList>
    </citation>
    <scope>NUCLEOTIDE SEQUENCE [LARGE SCALE GENOMIC DNA]</scope>
    <source>
        <strain evidence="1 2">F11</strain>
    </source>
</reference>